<dbReference type="GO" id="GO:0030427">
    <property type="term" value="C:site of polarized growth"/>
    <property type="evidence" value="ECO:0007669"/>
    <property type="project" value="TreeGrafter"/>
</dbReference>
<keyword evidence="2" id="KW-0812">Transmembrane</keyword>
<feature type="region of interest" description="Disordered" evidence="1">
    <location>
        <begin position="155"/>
        <end position="175"/>
    </location>
</feature>
<evidence type="ECO:0000313" key="5">
    <source>
        <dbReference type="Proteomes" id="UP001172155"/>
    </source>
</evidence>
<organism evidence="4 5">
    <name type="scientific">Schizothecium vesticola</name>
    <dbReference type="NCBI Taxonomy" id="314040"/>
    <lineage>
        <taxon>Eukaryota</taxon>
        <taxon>Fungi</taxon>
        <taxon>Dikarya</taxon>
        <taxon>Ascomycota</taxon>
        <taxon>Pezizomycotina</taxon>
        <taxon>Sordariomycetes</taxon>
        <taxon>Sordariomycetidae</taxon>
        <taxon>Sordariales</taxon>
        <taxon>Schizotheciaceae</taxon>
        <taxon>Schizothecium</taxon>
    </lineage>
</organism>
<dbReference type="GO" id="GO:0005576">
    <property type="term" value="C:extracellular region"/>
    <property type="evidence" value="ECO:0007669"/>
    <property type="project" value="TreeGrafter"/>
</dbReference>
<dbReference type="PANTHER" id="PTHR35778:SF1">
    <property type="entry name" value="SIGNALING MUCIN HKR1-RELATED"/>
    <property type="match status" value="1"/>
</dbReference>
<protein>
    <submittedName>
        <fullName evidence="4">Uncharacterized protein</fullName>
    </submittedName>
</protein>
<feature type="region of interest" description="Disordered" evidence="1">
    <location>
        <begin position="87"/>
        <end position="121"/>
    </location>
</feature>
<feature type="compositionally biased region" description="Low complexity" evidence="1">
    <location>
        <begin position="580"/>
        <end position="591"/>
    </location>
</feature>
<feature type="compositionally biased region" description="Low complexity" evidence="1">
    <location>
        <begin position="103"/>
        <end position="121"/>
    </location>
</feature>
<feature type="compositionally biased region" description="Polar residues" evidence="1">
    <location>
        <begin position="639"/>
        <end position="663"/>
    </location>
</feature>
<dbReference type="AlphaFoldDB" id="A0AA40K5I0"/>
<dbReference type="EMBL" id="JAUKUD010000004">
    <property type="protein sequence ID" value="KAK0746670.1"/>
    <property type="molecule type" value="Genomic_DNA"/>
</dbReference>
<name>A0AA40K5I0_9PEZI</name>
<feature type="chain" id="PRO_5041345337" evidence="3">
    <location>
        <begin position="20"/>
        <end position="663"/>
    </location>
</feature>
<reference evidence="4" key="1">
    <citation type="submission" date="2023-06" db="EMBL/GenBank/DDBJ databases">
        <title>Genome-scale phylogeny and comparative genomics of the fungal order Sordariales.</title>
        <authorList>
            <consortium name="Lawrence Berkeley National Laboratory"/>
            <person name="Hensen N."/>
            <person name="Bonometti L."/>
            <person name="Westerberg I."/>
            <person name="Brannstrom I.O."/>
            <person name="Guillou S."/>
            <person name="Cros-Aarteil S."/>
            <person name="Calhoun S."/>
            <person name="Haridas S."/>
            <person name="Kuo A."/>
            <person name="Mondo S."/>
            <person name="Pangilinan J."/>
            <person name="Riley R."/>
            <person name="LaButti K."/>
            <person name="Andreopoulos B."/>
            <person name="Lipzen A."/>
            <person name="Chen C."/>
            <person name="Yanf M."/>
            <person name="Daum C."/>
            <person name="Ng V."/>
            <person name="Clum A."/>
            <person name="Steindorff A."/>
            <person name="Ohm R."/>
            <person name="Martin F."/>
            <person name="Silar P."/>
            <person name="Natvig D."/>
            <person name="Lalanne C."/>
            <person name="Gautier V."/>
            <person name="Ament-velasquez S.L."/>
            <person name="Kruys A."/>
            <person name="Hutchinson M.I."/>
            <person name="Powell A.J."/>
            <person name="Barry K."/>
            <person name="Miller A.N."/>
            <person name="Grigoriev I.V."/>
            <person name="Debuchy R."/>
            <person name="Gladieux P."/>
            <person name="Thoren M.H."/>
            <person name="Johannesson H."/>
        </authorList>
    </citation>
    <scope>NUCLEOTIDE SEQUENCE</scope>
    <source>
        <strain evidence="4">SMH3187-1</strain>
    </source>
</reference>
<keyword evidence="2" id="KW-1133">Transmembrane helix</keyword>
<dbReference type="GO" id="GO:0007232">
    <property type="term" value="P:osmosensory signaling pathway via Sho1 osmosensor"/>
    <property type="evidence" value="ECO:0007669"/>
    <property type="project" value="InterPro"/>
</dbReference>
<dbReference type="GO" id="GO:0009986">
    <property type="term" value="C:cell surface"/>
    <property type="evidence" value="ECO:0007669"/>
    <property type="project" value="TreeGrafter"/>
</dbReference>
<accession>A0AA40K5I0</accession>
<dbReference type="Proteomes" id="UP001172155">
    <property type="component" value="Unassembled WGS sequence"/>
</dbReference>
<dbReference type="GO" id="GO:0005034">
    <property type="term" value="F:osmosensor activity"/>
    <property type="evidence" value="ECO:0007669"/>
    <property type="project" value="InterPro"/>
</dbReference>
<keyword evidence="5" id="KW-1185">Reference proteome</keyword>
<keyword evidence="2" id="KW-0472">Membrane</keyword>
<dbReference type="PANTHER" id="PTHR35778">
    <property type="entry name" value="SIGNALING MUCIN HKR1-RELATED"/>
    <property type="match status" value="1"/>
</dbReference>
<feature type="compositionally biased region" description="Low complexity" evidence="1">
    <location>
        <begin position="266"/>
        <end position="296"/>
    </location>
</feature>
<feature type="region of interest" description="Disordered" evidence="1">
    <location>
        <begin position="208"/>
        <end position="302"/>
    </location>
</feature>
<evidence type="ECO:0000256" key="2">
    <source>
        <dbReference type="SAM" id="Phobius"/>
    </source>
</evidence>
<feature type="transmembrane region" description="Helical" evidence="2">
    <location>
        <begin position="542"/>
        <end position="566"/>
    </location>
</feature>
<evidence type="ECO:0000313" key="4">
    <source>
        <dbReference type="EMBL" id="KAK0746670.1"/>
    </source>
</evidence>
<dbReference type="GO" id="GO:0001402">
    <property type="term" value="P:signal transduction involved in filamentous growth"/>
    <property type="evidence" value="ECO:0007669"/>
    <property type="project" value="TreeGrafter"/>
</dbReference>
<dbReference type="GO" id="GO:0030010">
    <property type="term" value="P:establishment of cell polarity"/>
    <property type="evidence" value="ECO:0007669"/>
    <property type="project" value="TreeGrafter"/>
</dbReference>
<dbReference type="GO" id="GO:0031505">
    <property type="term" value="P:fungal-type cell wall organization"/>
    <property type="evidence" value="ECO:0007669"/>
    <property type="project" value="TreeGrafter"/>
</dbReference>
<proteinExistence type="predicted"/>
<gene>
    <name evidence="4" type="ORF">B0T18DRAFT_429594</name>
</gene>
<feature type="region of interest" description="Disordered" evidence="1">
    <location>
        <begin position="511"/>
        <end position="538"/>
    </location>
</feature>
<feature type="signal peptide" evidence="3">
    <location>
        <begin position="1"/>
        <end position="19"/>
    </location>
</feature>
<dbReference type="InterPro" id="IPR039295">
    <property type="entry name" value="MSB2"/>
</dbReference>
<evidence type="ECO:0000256" key="1">
    <source>
        <dbReference type="SAM" id="MobiDB-lite"/>
    </source>
</evidence>
<evidence type="ECO:0000256" key="3">
    <source>
        <dbReference type="SAM" id="SignalP"/>
    </source>
</evidence>
<feature type="compositionally biased region" description="Polar residues" evidence="1">
    <location>
        <begin position="87"/>
        <end position="102"/>
    </location>
</feature>
<dbReference type="GO" id="GO:0006972">
    <property type="term" value="P:hyperosmotic response"/>
    <property type="evidence" value="ECO:0007669"/>
    <property type="project" value="TreeGrafter"/>
</dbReference>
<dbReference type="GO" id="GO:0005886">
    <property type="term" value="C:plasma membrane"/>
    <property type="evidence" value="ECO:0007669"/>
    <property type="project" value="InterPro"/>
</dbReference>
<comment type="caution">
    <text evidence="4">The sequence shown here is derived from an EMBL/GenBank/DDBJ whole genome shotgun (WGS) entry which is preliminary data.</text>
</comment>
<feature type="compositionally biased region" description="Low complexity" evidence="1">
    <location>
        <begin position="208"/>
        <end position="231"/>
    </location>
</feature>
<sequence>MRTTSVLFAALVAASSVASHDTQPPRRMFYPRHVKRQFTNITVPPEEITTTTESETAKATTTTGQQSFNEVVEGVIENLFPTVSSTLTSSGEGVQSTPFVSPTLSSNSTTETTENTESLTDVKSQSSSTVVSVAEPVAISTSSSIVLWPTTAITTDAPETTPTTTPDPTTSKTDPLSSLFSEIEDILTSALPRPNVTTIELPTTTIIPIPDVTTTPSGTGPVTEPPVITTTTPPPEPPITTTTSSPIVDPPPISSNTTTPDPPPETTTATSKPPDVITTTPSATTTPPPVITTTASGNGTDPIVTTSVSTSGDGVTSIAPTRTVTNSQSWLPTTVLLDSTSSTTVAAGLAPTTATGIPTELPRAINPPSAAPQPEDTEIIQIGLLQGYNYRFVVDETKAAAQVFNLLPKALSYAAGSDDSKVKARDEATAFKSKIMARKLQPLDTVSSLGYLTTVVLVSYPRHLIESLRMDIKLPSSALYNNPDPLVYNFTKQINPAIDITLGSGIDLPSFGDGKGDAPGSPGKNDPFGNGNKDEKDSGKQAATAGIVTGAVAVAAAYGVAMFVIARRYKKKKQAHRRASSLTGSGRSSPSDMQETYRGSPAMGGALLSRDFTSNSNYGGVSSGGRERDSRGSHGSGKSGMNTSSRTQYISAPVGAQNSLGWN</sequence>
<keyword evidence="3" id="KW-0732">Signal</keyword>
<feature type="region of interest" description="Disordered" evidence="1">
    <location>
        <begin position="574"/>
        <end position="663"/>
    </location>
</feature>